<gene>
    <name evidence="2" type="ORF">BN580_01286</name>
    <name evidence="3" type="ORF">MR241_09800</name>
</gene>
<feature type="transmembrane region" description="Helical" evidence="1">
    <location>
        <begin position="6"/>
        <end position="27"/>
    </location>
</feature>
<name>R6TJM2_9BACT</name>
<dbReference type="Proteomes" id="UP000017938">
    <property type="component" value="Unassembled WGS sequence"/>
</dbReference>
<proteinExistence type="predicted"/>
<evidence type="ECO:0000313" key="2">
    <source>
        <dbReference type="EMBL" id="CDC73603.1"/>
    </source>
</evidence>
<dbReference type="EMBL" id="JALEMU010000162">
    <property type="protein sequence ID" value="MCI5756570.1"/>
    <property type="molecule type" value="Genomic_DNA"/>
</dbReference>
<dbReference type="Proteomes" id="UP001139365">
    <property type="component" value="Unassembled WGS sequence"/>
</dbReference>
<accession>R6TJM2</accession>
<evidence type="ECO:0000256" key="1">
    <source>
        <dbReference type="SAM" id="Phobius"/>
    </source>
</evidence>
<comment type="caution">
    <text evidence="2">The sequence shown here is derived from an EMBL/GenBank/DDBJ whole genome shotgun (WGS) entry which is preliminary data.</text>
</comment>
<keyword evidence="1" id="KW-0472">Membrane</keyword>
<evidence type="ECO:0000313" key="5">
    <source>
        <dbReference type="Proteomes" id="UP001139365"/>
    </source>
</evidence>
<dbReference type="EMBL" id="CBFW010000169">
    <property type="protein sequence ID" value="CDC73603.1"/>
    <property type="molecule type" value="Genomic_DNA"/>
</dbReference>
<reference evidence="2" key="1">
    <citation type="submission" date="2012-11" db="EMBL/GenBank/DDBJ databases">
        <title>Dependencies among metagenomic species, viruses, plasmids and units of genetic variation.</title>
        <authorList>
            <person name="Nielsen H.B."/>
            <person name="Almeida M."/>
            <person name="Juncker A.S."/>
            <person name="Rasmussen S."/>
            <person name="Li J."/>
            <person name="Sunagawa S."/>
            <person name="Plichta D."/>
            <person name="Gautier L."/>
            <person name="Le Chatelier E."/>
            <person name="Peletier E."/>
            <person name="Bonde I."/>
            <person name="Nielsen T."/>
            <person name="Manichanh C."/>
            <person name="Arumugam M."/>
            <person name="Batto J."/>
            <person name="Santos M.B.Q.D."/>
            <person name="Blom N."/>
            <person name="Borruel N."/>
            <person name="Burgdorf K.S."/>
            <person name="Boumezbeur F."/>
            <person name="Casellas F."/>
            <person name="Dore J."/>
            <person name="Guarner F."/>
            <person name="Hansen T."/>
            <person name="Hildebrand F."/>
            <person name="Kaas R.S."/>
            <person name="Kennedy S."/>
            <person name="Kristiansen K."/>
            <person name="Kultima J.R."/>
            <person name="Leonard P."/>
            <person name="Levenez F."/>
            <person name="Lund O."/>
            <person name="Moumen B."/>
            <person name="Le Paslier D."/>
            <person name="Pons N."/>
            <person name="Pedersen O."/>
            <person name="Prifti E."/>
            <person name="Qin J."/>
            <person name="Raes J."/>
            <person name="Tap J."/>
            <person name="Tims S."/>
            <person name="Ussery D.W."/>
            <person name="Yamada T."/>
            <person name="MetaHit consortium"/>
            <person name="Renault P."/>
            <person name="Sicheritz-Ponten T."/>
            <person name="Bork P."/>
            <person name="Wang J."/>
            <person name="Brunak S."/>
            <person name="Ehrlich S.D."/>
        </authorList>
    </citation>
    <scope>NUCLEOTIDE SEQUENCE [LARGE SCALE GENOMIC DNA]</scope>
</reference>
<sequence length="83" mass="9341">MTEAVFTALLTGIFALAGNIVTCILSSRKTQAAIRERQAVTEEKIAALTREVREHNNFARRMPVVEEQIRVINHMLEGRGQPH</sequence>
<protein>
    <submittedName>
        <fullName evidence="2">Uncharacterized protein</fullName>
    </submittedName>
</protein>
<keyword evidence="1" id="KW-1133">Transmembrane helix</keyword>
<dbReference type="STRING" id="1263015.BN580_01286"/>
<dbReference type="AlphaFoldDB" id="R6TJM2"/>
<reference evidence="3 5" key="2">
    <citation type="submission" date="2022-03" db="EMBL/GenBank/DDBJ databases">
        <title>Metagenome-assembled genomes from swine fecal metagenomes.</title>
        <authorList>
            <person name="Holman D.B."/>
            <person name="Kommadath A."/>
        </authorList>
    </citation>
    <scope>NUCLEOTIDE SEQUENCE [LARGE SCALE GENOMIC DNA]</scope>
    <source>
        <strain evidence="3">SUG147</strain>
    </source>
</reference>
<evidence type="ECO:0000313" key="3">
    <source>
        <dbReference type="EMBL" id="MCI5756570.1"/>
    </source>
</evidence>
<evidence type="ECO:0000313" key="4">
    <source>
        <dbReference type="Proteomes" id="UP000017938"/>
    </source>
</evidence>
<organism evidence="2 4">
    <name type="scientific">Candidatus Colimorpha enterica</name>
    <dbReference type="NCBI Taxonomy" id="3083063"/>
    <lineage>
        <taxon>Bacteria</taxon>
        <taxon>Pseudomonadati</taxon>
        <taxon>Bacteroidota</taxon>
        <taxon>Bacteroidia</taxon>
        <taxon>Bacteroidales</taxon>
        <taxon>Candidatus Colimorpha</taxon>
    </lineage>
</organism>
<keyword evidence="1" id="KW-0812">Transmembrane</keyword>